<reference evidence="2 3" key="1">
    <citation type="submission" date="2017-09" db="EMBL/GenBank/DDBJ databases">
        <title>Depth-based differentiation of microbial function through sediment-hosted aquifers and enrichment of novel symbionts in the deep terrestrial subsurface.</title>
        <authorList>
            <person name="Probst A.J."/>
            <person name="Ladd B."/>
            <person name="Jarett J.K."/>
            <person name="Geller-Mcgrath D.E."/>
            <person name="Sieber C.M."/>
            <person name="Emerson J.B."/>
            <person name="Anantharaman K."/>
            <person name="Thomas B.C."/>
            <person name="Malmstrom R."/>
            <person name="Stieglmeier M."/>
            <person name="Klingl A."/>
            <person name="Woyke T."/>
            <person name="Ryan C.M."/>
            <person name="Banfield J.F."/>
        </authorList>
    </citation>
    <scope>NUCLEOTIDE SEQUENCE [LARGE SCALE GENOMIC DNA]</scope>
    <source>
        <strain evidence="2">CG22_combo_CG10-13_8_21_14_all_34_12</strain>
    </source>
</reference>
<evidence type="ECO:0000313" key="3">
    <source>
        <dbReference type="Proteomes" id="UP000229699"/>
    </source>
</evidence>
<feature type="transmembrane region" description="Helical" evidence="1">
    <location>
        <begin position="20"/>
        <end position="38"/>
    </location>
</feature>
<evidence type="ECO:0000256" key="1">
    <source>
        <dbReference type="SAM" id="Phobius"/>
    </source>
</evidence>
<sequence length="95" mass="11286">MKRFKYPSSPWVLFWNLANSYLQIWIITSFLLLLHLQIRQNAANSFLKFLKIESILARERQNKSGVHPRLEIADKKTVRLILNLAMEFIQNCIQN</sequence>
<keyword evidence="1" id="KW-1133">Transmembrane helix</keyword>
<dbReference type="Proteomes" id="UP000229699">
    <property type="component" value="Unassembled WGS sequence"/>
</dbReference>
<dbReference type="AlphaFoldDB" id="A0A2H0C1C2"/>
<comment type="caution">
    <text evidence="2">The sequence shown here is derived from an EMBL/GenBank/DDBJ whole genome shotgun (WGS) entry which is preliminary data.</text>
</comment>
<dbReference type="EMBL" id="PCTC01000022">
    <property type="protein sequence ID" value="PIP63682.1"/>
    <property type="molecule type" value="Genomic_DNA"/>
</dbReference>
<name>A0A2H0C1C2_9BACT</name>
<keyword evidence="1" id="KW-0472">Membrane</keyword>
<keyword evidence="1" id="KW-0812">Transmembrane</keyword>
<proteinExistence type="predicted"/>
<organism evidence="2 3">
    <name type="scientific">Candidatus Roizmanbacteria bacterium CG22_combo_CG10-13_8_21_14_all_34_12</name>
    <dbReference type="NCBI Taxonomy" id="1974860"/>
    <lineage>
        <taxon>Bacteria</taxon>
        <taxon>Candidatus Roizmaniibacteriota</taxon>
    </lineage>
</organism>
<protein>
    <submittedName>
        <fullName evidence="2">Uncharacterized protein</fullName>
    </submittedName>
</protein>
<accession>A0A2H0C1C2</accession>
<evidence type="ECO:0000313" key="2">
    <source>
        <dbReference type="EMBL" id="PIP63682.1"/>
    </source>
</evidence>
<gene>
    <name evidence="2" type="ORF">COW97_01180</name>
</gene>